<evidence type="ECO:0000313" key="2">
    <source>
        <dbReference type="Proteomes" id="UP000828026"/>
    </source>
</evidence>
<keyword evidence="2" id="KW-1185">Reference proteome</keyword>
<dbReference type="Proteomes" id="UP000828026">
    <property type="component" value="Segment"/>
</dbReference>
<dbReference type="EMBL" id="MZ447858">
    <property type="protein sequence ID" value="UAW01159.1"/>
    <property type="molecule type" value="Genomic_DNA"/>
</dbReference>
<sequence>MMVNIDMKMLQKIGIGLAIAVSSWTANWLVTADTRIALAEERLQVVSTLTTDNTSAVRAISKQINEYNAELVALVSKQDLRLAKLETIIELIIEQNKSAIKTK</sequence>
<accession>A0AAE8XFS9</accession>
<reference evidence="1 2" key="1">
    <citation type="submission" date="2021-06" db="EMBL/GenBank/DDBJ databases">
        <authorList>
            <person name="Chen R."/>
            <person name="Qin H."/>
            <person name="He S."/>
            <person name="Han P."/>
            <person name="Xu F."/>
            <person name="Sun H."/>
            <person name="Fan H."/>
            <person name="Tong Y."/>
        </authorList>
    </citation>
    <scope>NUCLEOTIDE SEQUENCE [LARGE SCALE GENOMIC DNA]</scope>
</reference>
<dbReference type="KEGG" id="vg:77933513"/>
<evidence type="ECO:0000313" key="1">
    <source>
        <dbReference type="EMBL" id="UAW01159.1"/>
    </source>
</evidence>
<dbReference type="RefSeq" id="YP_010657594.1">
    <property type="nucleotide sequence ID" value="NC_070848.1"/>
</dbReference>
<protein>
    <submittedName>
        <fullName evidence="1">Uncharacterized protein</fullName>
    </submittedName>
</protein>
<name>A0AAE8XFS9_9CAUD</name>
<dbReference type="GeneID" id="77933513"/>
<proteinExistence type="predicted"/>
<organism evidence="1 2">
    <name type="scientific">Vibrio phage BUCT194</name>
    <dbReference type="NCBI Taxonomy" id="2859072"/>
    <lineage>
        <taxon>Viruses</taxon>
        <taxon>Duplodnaviria</taxon>
        <taxon>Heunggongvirae</taxon>
        <taxon>Uroviricota</taxon>
        <taxon>Caudoviricetes</taxon>
        <taxon>Schitoviridae</taxon>
        <taxon>Varunavirus</taxon>
        <taxon>Varunavirus BUCT194</taxon>
    </lineage>
</organism>